<evidence type="ECO:0000313" key="2">
    <source>
        <dbReference type="EMBL" id="GAA1297291.1"/>
    </source>
</evidence>
<protein>
    <submittedName>
        <fullName evidence="2">Uncharacterized protein</fullName>
    </submittedName>
</protein>
<reference evidence="2 3" key="1">
    <citation type="journal article" date="2019" name="Int. J. Syst. Evol. Microbiol.">
        <title>The Global Catalogue of Microorganisms (GCM) 10K type strain sequencing project: providing services to taxonomists for standard genome sequencing and annotation.</title>
        <authorList>
            <consortium name="The Broad Institute Genomics Platform"/>
            <consortium name="The Broad Institute Genome Sequencing Center for Infectious Disease"/>
            <person name="Wu L."/>
            <person name="Ma J."/>
        </authorList>
    </citation>
    <scope>NUCLEOTIDE SEQUENCE [LARGE SCALE GENOMIC DNA]</scope>
    <source>
        <strain evidence="2 3">JCM 11448</strain>
    </source>
</reference>
<feature type="compositionally biased region" description="Pro residues" evidence="1">
    <location>
        <begin position="34"/>
        <end position="45"/>
    </location>
</feature>
<proteinExistence type="predicted"/>
<evidence type="ECO:0000256" key="1">
    <source>
        <dbReference type="SAM" id="MobiDB-lite"/>
    </source>
</evidence>
<accession>A0ABN1XE03</accession>
<dbReference type="EMBL" id="BAAAIH010000065">
    <property type="protein sequence ID" value="GAA1297291.1"/>
    <property type="molecule type" value="Genomic_DNA"/>
</dbReference>
<dbReference type="Proteomes" id="UP001500282">
    <property type="component" value="Unassembled WGS sequence"/>
</dbReference>
<name>A0ABN1XE03_9ACTN</name>
<keyword evidence="3" id="KW-1185">Reference proteome</keyword>
<feature type="region of interest" description="Disordered" evidence="1">
    <location>
        <begin position="1"/>
        <end position="46"/>
    </location>
</feature>
<organism evidence="2 3">
    <name type="scientific">Streptomyces javensis</name>
    <dbReference type="NCBI Taxonomy" id="114698"/>
    <lineage>
        <taxon>Bacteria</taxon>
        <taxon>Bacillati</taxon>
        <taxon>Actinomycetota</taxon>
        <taxon>Actinomycetes</taxon>
        <taxon>Kitasatosporales</taxon>
        <taxon>Streptomycetaceae</taxon>
        <taxon>Streptomyces</taxon>
        <taxon>Streptomyces violaceusniger group</taxon>
    </lineage>
</organism>
<sequence length="91" mass="9113">MLPTEPPLSPHRLLAPVPPARPQDTATATHQTPAPAPTPAKPPTPVEHLLAAGQNQVGNAAVADAAARTSPVPPPPVVVAVVAPKKAAQPS</sequence>
<evidence type="ECO:0000313" key="3">
    <source>
        <dbReference type="Proteomes" id="UP001500282"/>
    </source>
</evidence>
<comment type="caution">
    <text evidence="2">The sequence shown here is derived from an EMBL/GenBank/DDBJ whole genome shotgun (WGS) entry which is preliminary data.</text>
</comment>
<gene>
    <name evidence="2" type="ORF">GCM10009579_75830</name>
</gene>